<dbReference type="AlphaFoldDB" id="A0A7W8TU99"/>
<dbReference type="PANTHER" id="PTHR43214">
    <property type="entry name" value="TWO-COMPONENT RESPONSE REGULATOR"/>
    <property type="match status" value="1"/>
</dbReference>
<comment type="caution">
    <text evidence="8">The sequence shown here is derived from an EMBL/GenBank/DDBJ whole genome shotgun (WGS) entry which is preliminary data.</text>
</comment>
<feature type="modified residue" description="4-aspartylphosphate" evidence="5">
    <location>
        <position position="38"/>
    </location>
</feature>
<keyword evidence="1 5" id="KW-0597">Phosphoprotein</keyword>
<evidence type="ECO:0000256" key="3">
    <source>
        <dbReference type="ARBA" id="ARBA00023125"/>
    </source>
</evidence>
<feature type="domain" description="HTH luxR-type" evidence="6">
    <location>
        <begin position="137"/>
        <end position="202"/>
    </location>
</feature>
<evidence type="ECO:0000313" key="8">
    <source>
        <dbReference type="EMBL" id="MBB5512933.1"/>
    </source>
</evidence>
<dbReference type="InterPro" id="IPR011006">
    <property type="entry name" value="CheY-like_superfamily"/>
</dbReference>
<dbReference type="CDD" id="cd06170">
    <property type="entry name" value="LuxR_C_like"/>
    <property type="match status" value="1"/>
</dbReference>
<dbReference type="SMART" id="SM00421">
    <property type="entry name" value="HTH_LUXR"/>
    <property type="match status" value="1"/>
</dbReference>
<dbReference type="InterPro" id="IPR058245">
    <property type="entry name" value="NreC/VraR/RcsB-like_REC"/>
</dbReference>
<name>A0A7W8TU99_9MICC</name>
<dbReference type="InterPro" id="IPR000792">
    <property type="entry name" value="Tscrpt_reg_LuxR_C"/>
</dbReference>
<dbReference type="RefSeq" id="WP_311538993.1">
    <property type="nucleotide sequence ID" value="NZ_BAAARH010000021.1"/>
</dbReference>
<dbReference type="Gene3D" id="3.40.50.2300">
    <property type="match status" value="1"/>
</dbReference>
<keyword evidence="2" id="KW-0805">Transcription regulation</keyword>
<dbReference type="Pfam" id="PF00196">
    <property type="entry name" value="GerE"/>
    <property type="match status" value="1"/>
</dbReference>
<protein>
    <submittedName>
        <fullName evidence="8">DNA-binding NarL/FixJ family response regulator</fullName>
    </submittedName>
</protein>
<dbReference type="SMART" id="SM00448">
    <property type="entry name" value="REC"/>
    <property type="match status" value="1"/>
</dbReference>
<dbReference type="Pfam" id="PF00072">
    <property type="entry name" value="Response_reg"/>
    <property type="match status" value="1"/>
</dbReference>
<evidence type="ECO:0000313" key="9">
    <source>
        <dbReference type="Proteomes" id="UP000580797"/>
    </source>
</evidence>
<reference evidence="8 9" key="1">
    <citation type="submission" date="2020-08" db="EMBL/GenBank/DDBJ databases">
        <title>Sequencing the genomes of 1000 actinobacteria strains.</title>
        <authorList>
            <person name="Klenk H.-P."/>
        </authorList>
    </citation>
    <scope>NUCLEOTIDE SEQUENCE [LARGE SCALE GENOMIC DNA]</scope>
    <source>
        <strain evidence="8 9">DSM 105783</strain>
    </source>
</reference>
<dbReference type="GO" id="GO:0000160">
    <property type="term" value="P:phosphorelay signal transduction system"/>
    <property type="evidence" value="ECO:0007669"/>
    <property type="project" value="InterPro"/>
</dbReference>
<dbReference type="InterPro" id="IPR039420">
    <property type="entry name" value="WalR-like"/>
</dbReference>
<dbReference type="GO" id="GO:0003677">
    <property type="term" value="F:DNA binding"/>
    <property type="evidence" value="ECO:0007669"/>
    <property type="project" value="UniProtKB-KW"/>
</dbReference>
<dbReference type="CDD" id="cd17535">
    <property type="entry name" value="REC_NarL-like"/>
    <property type="match status" value="1"/>
</dbReference>
<keyword evidence="4" id="KW-0804">Transcription</keyword>
<evidence type="ECO:0000256" key="4">
    <source>
        <dbReference type="ARBA" id="ARBA00023163"/>
    </source>
</evidence>
<sequence length="210" mass="22769">MTDVLGSHPDIEVVGEAVDDAQAVACVQSLRPSVVLMDIRMPLVDGIEATRRIFEDPNNADARDLILTTFEEDENVVSAIRAGASGFIGKGAEPEDIVKAVLAVYDGEALLSPVATRALITRYVAEVPRNSSAGTPHFPELEQLTVREQEVLVLVARGFSNTDIAEHLQISPYTSKTHVNRIMDKVQAHDRAQLVVLAYESGLLTPGQQN</sequence>
<dbReference type="GO" id="GO:0006355">
    <property type="term" value="P:regulation of DNA-templated transcription"/>
    <property type="evidence" value="ECO:0007669"/>
    <property type="project" value="InterPro"/>
</dbReference>
<gene>
    <name evidence="8" type="ORF">HD598_001620</name>
</gene>
<dbReference type="InterPro" id="IPR001789">
    <property type="entry name" value="Sig_transdc_resp-reg_receiver"/>
</dbReference>
<dbReference type="PRINTS" id="PR00038">
    <property type="entry name" value="HTHLUXR"/>
</dbReference>
<feature type="domain" description="Response regulatory" evidence="7">
    <location>
        <begin position="1"/>
        <end position="105"/>
    </location>
</feature>
<dbReference type="SUPFAM" id="SSF52172">
    <property type="entry name" value="CheY-like"/>
    <property type="match status" value="1"/>
</dbReference>
<keyword evidence="3 8" id="KW-0238">DNA-binding</keyword>
<dbReference type="EMBL" id="JACHDR010000001">
    <property type="protein sequence ID" value="MBB5512933.1"/>
    <property type="molecule type" value="Genomic_DNA"/>
</dbReference>
<dbReference type="Proteomes" id="UP000580797">
    <property type="component" value="Unassembled WGS sequence"/>
</dbReference>
<accession>A0A7W8TU99</accession>
<proteinExistence type="predicted"/>
<evidence type="ECO:0000259" key="7">
    <source>
        <dbReference type="PROSITE" id="PS50110"/>
    </source>
</evidence>
<evidence type="ECO:0000256" key="1">
    <source>
        <dbReference type="ARBA" id="ARBA00022553"/>
    </source>
</evidence>
<evidence type="ECO:0000259" key="6">
    <source>
        <dbReference type="PROSITE" id="PS50043"/>
    </source>
</evidence>
<organism evidence="8 9">
    <name type="scientific">Neomicrococcus aestuarii</name>
    <dbReference type="NCBI Taxonomy" id="556325"/>
    <lineage>
        <taxon>Bacteria</taxon>
        <taxon>Bacillati</taxon>
        <taxon>Actinomycetota</taxon>
        <taxon>Actinomycetes</taxon>
        <taxon>Micrococcales</taxon>
        <taxon>Micrococcaceae</taxon>
        <taxon>Neomicrococcus</taxon>
    </lineage>
</organism>
<evidence type="ECO:0000256" key="2">
    <source>
        <dbReference type="ARBA" id="ARBA00023015"/>
    </source>
</evidence>
<evidence type="ECO:0000256" key="5">
    <source>
        <dbReference type="PROSITE-ProRule" id="PRU00169"/>
    </source>
</evidence>
<dbReference type="PANTHER" id="PTHR43214:SF24">
    <property type="entry name" value="TRANSCRIPTIONAL REGULATORY PROTEIN NARL-RELATED"/>
    <property type="match status" value="1"/>
</dbReference>
<dbReference type="PROSITE" id="PS50110">
    <property type="entry name" value="RESPONSE_REGULATORY"/>
    <property type="match status" value="1"/>
</dbReference>
<dbReference type="PROSITE" id="PS50043">
    <property type="entry name" value="HTH_LUXR_2"/>
    <property type="match status" value="1"/>
</dbReference>